<dbReference type="PROSITE" id="PS00893">
    <property type="entry name" value="NUDIX_BOX"/>
    <property type="match status" value="1"/>
</dbReference>
<comment type="similarity">
    <text evidence="3">Belongs to the Nudix hydrolase family. NudK subfamily.</text>
</comment>
<dbReference type="InterPro" id="IPR020084">
    <property type="entry name" value="NUDIX_hydrolase_CS"/>
</dbReference>
<gene>
    <name evidence="10" type="ORF">A2527_01740</name>
</gene>
<evidence type="ECO:0000256" key="3">
    <source>
        <dbReference type="ARBA" id="ARBA00007275"/>
    </source>
</evidence>
<dbReference type="Proteomes" id="UP000178449">
    <property type="component" value="Unassembled WGS sequence"/>
</dbReference>
<dbReference type="InterPro" id="IPR000086">
    <property type="entry name" value="NUDIX_hydrolase_dom"/>
</dbReference>
<dbReference type="GO" id="GO:0016462">
    <property type="term" value="F:pyrophosphatase activity"/>
    <property type="evidence" value="ECO:0007669"/>
    <property type="project" value="UniProtKB-ARBA"/>
</dbReference>
<dbReference type="AlphaFoldDB" id="A0A1F6G5U8"/>
<dbReference type="SUPFAM" id="SSF55811">
    <property type="entry name" value="Nudix"/>
    <property type="match status" value="1"/>
</dbReference>
<sequence length="170" mass="18684">MSDLGDNQQTIFQTPWFSLQVQPQNNQRPVYIIKQTPAVGILARTKGGELLLVRQFRPALGQAVWEIPAGAVDPGETAPQAALRELEEETGYRSSEAQYLGAYQIDSNYLSERLSLFFCDQAEPTQKPPEAGMELLAVKPETFEKMLLTSELSHVSAAASYGQAKLAGLL</sequence>
<evidence type="ECO:0000256" key="8">
    <source>
        <dbReference type="RuleBase" id="RU003476"/>
    </source>
</evidence>
<evidence type="ECO:0000256" key="6">
    <source>
        <dbReference type="ARBA" id="ARBA00032162"/>
    </source>
</evidence>
<comment type="cofactor">
    <cofactor evidence="2">
        <name>Mg(2+)</name>
        <dbReference type="ChEBI" id="CHEBI:18420"/>
    </cofactor>
</comment>
<evidence type="ECO:0000256" key="5">
    <source>
        <dbReference type="ARBA" id="ARBA00022801"/>
    </source>
</evidence>
<evidence type="ECO:0000313" key="10">
    <source>
        <dbReference type="EMBL" id="OGG93478.1"/>
    </source>
</evidence>
<evidence type="ECO:0000259" key="9">
    <source>
        <dbReference type="PROSITE" id="PS51462"/>
    </source>
</evidence>
<dbReference type="Pfam" id="PF00293">
    <property type="entry name" value="NUDIX"/>
    <property type="match status" value="1"/>
</dbReference>
<protein>
    <recommendedName>
        <fullName evidence="4">GDP-mannose pyrophosphatase</fullName>
    </recommendedName>
    <alternativeName>
        <fullName evidence="6">GDP-mannose hydrolase</fullName>
    </alternativeName>
    <alternativeName>
        <fullName evidence="7">GDPMK</fullName>
    </alternativeName>
</protein>
<accession>A0A1F6G5U8</accession>
<organism evidence="10 11">
    <name type="scientific">Candidatus Lambdaproteobacteria bacterium RIFOXYD2_FULL_50_16</name>
    <dbReference type="NCBI Taxonomy" id="1817772"/>
    <lineage>
        <taxon>Bacteria</taxon>
        <taxon>Pseudomonadati</taxon>
        <taxon>Pseudomonadota</taxon>
        <taxon>Candidatus Lambdaproteobacteria</taxon>
    </lineage>
</organism>
<evidence type="ECO:0000313" key="11">
    <source>
        <dbReference type="Proteomes" id="UP000178449"/>
    </source>
</evidence>
<dbReference type="Gene3D" id="3.90.79.10">
    <property type="entry name" value="Nucleoside Triphosphate Pyrophosphohydrolase"/>
    <property type="match status" value="1"/>
</dbReference>
<dbReference type="PROSITE" id="PS51462">
    <property type="entry name" value="NUDIX"/>
    <property type="match status" value="1"/>
</dbReference>
<evidence type="ECO:0000256" key="1">
    <source>
        <dbReference type="ARBA" id="ARBA00000847"/>
    </source>
</evidence>
<evidence type="ECO:0000256" key="4">
    <source>
        <dbReference type="ARBA" id="ARBA00016377"/>
    </source>
</evidence>
<comment type="catalytic activity">
    <reaction evidence="1">
        <text>GDP-alpha-D-mannose + H2O = alpha-D-mannose 1-phosphate + GMP + 2 H(+)</text>
        <dbReference type="Rhea" id="RHEA:27978"/>
        <dbReference type="ChEBI" id="CHEBI:15377"/>
        <dbReference type="ChEBI" id="CHEBI:15378"/>
        <dbReference type="ChEBI" id="CHEBI:57527"/>
        <dbReference type="ChEBI" id="CHEBI:58115"/>
        <dbReference type="ChEBI" id="CHEBI:58409"/>
    </reaction>
</comment>
<dbReference type="InterPro" id="IPR015797">
    <property type="entry name" value="NUDIX_hydrolase-like_dom_sf"/>
</dbReference>
<dbReference type="PANTHER" id="PTHR11839:SF18">
    <property type="entry name" value="NUDIX HYDROLASE DOMAIN-CONTAINING PROTEIN"/>
    <property type="match status" value="1"/>
</dbReference>
<dbReference type="EMBL" id="MFNE01000049">
    <property type="protein sequence ID" value="OGG93478.1"/>
    <property type="molecule type" value="Genomic_DNA"/>
</dbReference>
<dbReference type="InterPro" id="IPR020476">
    <property type="entry name" value="Nudix_hydrolase"/>
</dbReference>
<dbReference type="PRINTS" id="PR00502">
    <property type="entry name" value="NUDIXFAMILY"/>
</dbReference>
<feature type="domain" description="Nudix hydrolase" evidence="9">
    <location>
        <begin position="34"/>
        <end position="161"/>
    </location>
</feature>
<dbReference type="GO" id="GO:0019693">
    <property type="term" value="P:ribose phosphate metabolic process"/>
    <property type="evidence" value="ECO:0007669"/>
    <property type="project" value="TreeGrafter"/>
</dbReference>
<dbReference type="GO" id="GO:0006753">
    <property type="term" value="P:nucleoside phosphate metabolic process"/>
    <property type="evidence" value="ECO:0007669"/>
    <property type="project" value="TreeGrafter"/>
</dbReference>
<dbReference type="STRING" id="1817772.A2527_01740"/>
<evidence type="ECO:0000256" key="2">
    <source>
        <dbReference type="ARBA" id="ARBA00001946"/>
    </source>
</evidence>
<name>A0A1F6G5U8_9PROT</name>
<keyword evidence="5 8" id="KW-0378">Hydrolase</keyword>
<proteinExistence type="inferred from homology"/>
<dbReference type="CDD" id="cd03424">
    <property type="entry name" value="NUDIX_ADPRase_Nudt5_UGPPase_Nudt14"/>
    <property type="match status" value="1"/>
</dbReference>
<reference evidence="10 11" key="1">
    <citation type="journal article" date="2016" name="Nat. Commun.">
        <title>Thousands of microbial genomes shed light on interconnected biogeochemical processes in an aquifer system.</title>
        <authorList>
            <person name="Anantharaman K."/>
            <person name="Brown C.T."/>
            <person name="Hug L.A."/>
            <person name="Sharon I."/>
            <person name="Castelle C.J."/>
            <person name="Probst A.J."/>
            <person name="Thomas B.C."/>
            <person name="Singh A."/>
            <person name="Wilkins M.J."/>
            <person name="Karaoz U."/>
            <person name="Brodie E.L."/>
            <person name="Williams K.H."/>
            <person name="Hubbard S.S."/>
            <person name="Banfield J.F."/>
        </authorList>
    </citation>
    <scope>NUCLEOTIDE SEQUENCE [LARGE SCALE GENOMIC DNA]</scope>
</reference>
<evidence type="ECO:0000256" key="7">
    <source>
        <dbReference type="ARBA" id="ARBA00032272"/>
    </source>
</evidence>
<dbReference type="PANTHER" id="PTHR11839">
    <property type="entry name" value="UDP/ADP-SUGAR PYROPHOSPHATASE"/>
    <property type="match status" value="1"/>
</dbReference>
<comment type="caution">
    <text evidence="10">The sequence shown here is derived from an EMBL/GenBank/DDBJ whole genome shotgun (WGS) entry which is preliminary data.</text>
</comment>